<keyword evidence="3" id="KW-1185">Reference proteome</keyword>
<dbReference type="KEGG" id="pfaa:MM59RIKEN_20570"/>
<gene>
    <name evidence="2" type="ORF">MM59RIKEN_20570</name>
</gene>
<evidence type="ECO:0000313" key="3">
    <source>
        <dbReference type="Proteomes" id="UP000679848"/>
    </source>
</evidence>
<evidence type="ECO:0000256" key="1">
    <source>
        <dbReference type="SAM" id="MobiDB-lite"/>
    </source>
</evidence>
<name>A0A810Q907_9FIRM</name>
<feature type="region of interest" description="Disordered" evidence="1">
    <location>
        <begin position="1"/>
        <end position="59"/>
    </location>
</feature>
<evidence type="ECO:0000313" key="2">
    <source>
        <dbReference type="EMBL" id="BCK84738.1"/>
    </source>
</evidence>
<reference evidence="2" key="1">
    <citation type="submission" date="2020-09" db="EMBL/GenBank/DDBJ databases">
        <title>New species isolated from human feces.</title>
        <authorList>
            <person name="Kitahara M."/>
            <person name="Shigeno Y."/>
            <person name="Shime M."/>
            <person name="Matsumoto Y."/>
            <person name="Nakamura S."/>
            <person name="Motooka D."/>
            <person name="Fukuoka S."/>
            <person name="Nishikawa H."/>
            <person name="Benno Y."/>
        </authorList>
    </citation>
    <scope>NUCLEOTIDE SEQUENCE</scope>
    <source>
        <strain evidence="2">MM59</strain>
    </source>
</reference>
<dbReference type="InterPro" id="IPR019657">
    <property type="entry name" value="ComFB"/>
</dbReference>
<dbReference type="EMBL" id="AP023420">
    <property type="protein sequence ID" value="BCK84738.1"/>
    <property type="molecule type" value="Genomic_DNA"/>
</dbReference>
<feature type="compositionally biased region" description="Polar residues" evidence="1">
    <location>
        <begin position="1"/>
        <end position="12"/>
    </location>
</feature>
<proteinExistence type="predicted"/>
<evidence type="ECO:0008006" key="4">
    <source>
        <dbReference type="Google" id="ProtNLM"/>
    </source>
</evidence>
<dbReference type="AlphaFoldDB" id="A0A810Q907"/>
<protein>
    <recommendedName>
        <fullName evidence="4">Late competence development protein ComFB</fullName>
    </recommendedName>
</protein>
<dbReference type="Pfam" id="PF10719">
    <property type="entry name" value="ComFB"/>
    <property type="match status" value="1"/>
</dbReference>
<dbReference type="Proteomes" id="UP000679848">
    <property type="component" value="Chromosome"/>
</dbReference>
<organism evidence="2 3">
    <name type="scientific">Pusillibacter faecalis</name>
    <dbReference type="NCBI Taxonomy" id="2714358"/>
    <lineage>
        <taxon>Bacteria</taxon>
        <taxon>Bacillati</taxon>
        <taxon>Bacillota</taxon>
        <taxon>Clostridia</taxon>
        <taxon>Eubacteriales</taxon>
        <taxon>Oscillospiraceae</taxon>
        <taxon>Pusillibacter</taxon>
    </lineage>
</organism>
<sequence length="226" mass="24211">MASVKGSNTSKTAHVMNLLSRNRGAEPPLPTDGAAASALPEDTHSPQAPPILTSLQNDMAVSSAIKDALQASLEEEAEAPAPSCSMPEPPVPSLSQENHMQDAPPSAETPPATPPAAEKDAETQPPAEPLSSPAVCETTCENIMQLLVEEKADQYMTLFGLCRCSRCRNDVLALALNQLPPKYVVMPVRELTPRLSIYEGRFNSAVTAQILRACKEVLEHPRHDIS</sequence>
<dbReference type="RefSeq" id="WP_213543278.1">
    <property type="nucleotide sequence ID" value="NZ_AP023420.1"/>
</dbReference>
<accession>A0A810Q907</accession>
<feature type="region of interest" description="Disordered" evidence="1">
    <location>
        <begin position="73"/>
        <end position="133"/>
    </location>
</feature>